<name>A0A7H8NDP6_9ACTN</name>
<protein>
    <submittedName>
        <fullName evidence="3">MFS transporter</fullName>
    </submittedName>
</protein>
<dbReference type="Proteomes" id="UP000509303">
    <property type="component" value="Chromosome"/>
</dbReference>
<reference evidence="3 4" key="1">
    <citation type="submission" date="2020-06" db="EMBL/GenBank/DDBJ databases">
        <title>Genome mining for natural products.</title>
        <authorList>
            <person name="Zhang B."/>
            <person name="Shi J."/>
            <person name="Ge H."/>
        </authorList>
    </citation>
    <scope>NUCLEOTIDE SEQUENCE [LARGE SCALE GENOMIC DNA]</scope>
    <source>
        <strain evidence="3 4">NA00687</strain>
    </source>
</reference>
<keyword evidence="4" id="KW-1185">Reference proteome</keyword>
<feature type="transmembrane region" description="Helical" evidence="2">
    <location>
        <begin position="275"/>
        <end position="306"/>
    </location>
</feature>
<feature type="transmembrane region" description="Helical" evidence="2">
    <location>
        <begin position="142"/>
        <end position="161"/>
    </location>
</feature>
<dbReference type="InterPro" id="IPR036259">
    <property type="entry name" value="MFS_trans_sf"/>
</dbReference>
<dbReference type="AlphaFoldDB" id="A0A7H8NDP6"/>
<proteinExistence type="predicted"/>
<feature type="transmembrane region" description="Helical" evidence="2">
    <location>
        <begin position="76"/>
        <end position="94"/>
    </location>
</feature>
<keyword evidence="2" id="KW-0472">Membrane</keyword>
<dbReference type="PANTHER" id="PTHR23542">
    <property type="match status" value="1"/>
</dbReference>
<dbReference type="EMBL" id="CP054929">
    <property type="protein sequence ID" value="QKW51878.1"/>
    <property type="molecule type" value="Genomic_DNA"/>
</dbReference>
<dbReference type="RefSeq" id="WP_176163585.1">
    <property type="nucleotide sequence ID" value="NZ_CP054929.1"/>
</dbReference>
<sequence length="458" mass="44548">MAYRELVTRPVLNWSFVALAARTPVAMAPLALVLLVRERSGGYTLGAVLAAAYVVGEVVGAVALGARLNSARARPQLALGLAVGAAAFAALGCAGSAHPVLLGALAVVAGCAPAAAPGGLRALLTSLVPERLGTQALSMDAILTYGVWTASPALATGLALGAHPALPLLLGAVLAACAAAGLWALPAGWDTDASDREGASMLRTLAAAWPVYVTGAAALSLLALAELVLPALLEQRGIAVGWAGPVLAGYSVAAAVGAFLYGLRRWPGTLGTQSFVLLLAVIACVAAAAVLPGLALIAGAMLLAGLLQSGVQVTRNLSLRDALPRSALAAGYSMLYAAVGLGYATSATLSGVVQNATSPSTAVLGGVGFALLLTLVAGAGERRSAATRRRATRADQAVAAASGAPASDAAALGAAAADAAASSQAGPGVAGCAVSGPRVDEGADEGVGGGGRVGAAGE</sequence>
<feature type="transmembrane region" description="Helical" evidence="2">
    <location>
        <begin position="327"/>
        <end position="349"/>
    </location>
</feature>
<feature type="transmembrane region" description="Helical" evidence="2">
    <location>
        <begin position="43"/>
        <end position="64"/>
    </location>
</feature>
<evidence type="ECO:0000256" key="1">
    <source>
        <dbReference type="SAM" id="MobiDB-lite"/>
    </source>
</evidence>
<evidence type="ECO:0000313" key="4">
    <source>
        <dbReference type="Proteomes" id="UP000509303"/>
    </source>
</evidence>
<dbReference type="PANTHER" id="PTHR23542:SF1">
    <property type="entry name" value="MAJOR FACILITATOR SUPERFAMILY (MFS) PROFILE DOMAIN-CONTAINING PROTEIN"/>
    <property type="match status" value="1"/>
</dbReference>
<feature type="transmembrane region" description="Helical" evidence="2">
    <location>
        <begin position="12"/>
        <end position="36"/>
    </location>
</feature>
<feature type="region of interest" description="Disordered" evidence="1">
    <location>
        <begin position="422"/>
        <end position="458"/>
    </location>
</feature>
<organism evidence="3 4">
    <name type="scientific">Streptomyces buecherae</name>
    <dbReference type="NCBI Taxonomy" id="2763006"/>
    <lineage>
        <taxon>Bacteria</taxon>
        <taxon>Bacillati</taxon>
        <taxon>Actinomycetota</taxon>
        <taxon>Actinomycetes</taxon>
        <taxon>Kitasatosporales</taxon>
        <taxon>Streptomycetaceae</taxon>
        <taxon>Streptomyces</taxon>
    </lineage>
</organism>
<evidence type="ECO:0000313" key="3">
    <source>
        <dbReference type="EMBL" id="QKW51878.1"/>
    </source>
</evidence>
<keyword evidence="2" id="KW-1133">Transmembrane helix</keyword>
<feature type="transmembrane region" description="Helical" evidence="2">
    <location>
        <begin position="168"/>
        <end position="189"/>
    </location>
</feature>
<feature type="transmembrane region" description="Helical" evidence="2">
    <location>
        <begin position="361"/>
        <end position="380"/>
    </location>
</feature>
<feature type="transmembrane region" description="Helical" evidence="2">
    <location>
        <begin position="240"/>
        <end position="263"/>
    </location>
</feature>
<accession>A0A7H8NDP6</accession>
<keyword evidence="2" id="KW-0812">Transmembrane</keyword>
<dbReference type="SUPFAM" id="SSF103473">
    <property type="entry name" value="MFS general substrate transporter"/>
    <property type="match status" value="1"/>
</dbReference>
<evidence type="ECO:0000256" key="2">
    <source>
        <dbReference type="SAM" id="Phobius"/>
    </source>
</evidence>
<dbReference type="Gene3D" id="1.20.1250.20">
    <property type="entry name" value="MFS general substrate transporter like domains"/>
    <property type="match status" value="1"/>
</dbReference>
<feature type="transmembrane region" description="Helical" evidence="2">
    <location>
        <begin position="209"/>
        <end position="233"/>
    </location>
</feature>
<feature type="compositionally biased region" description="Gly residues" evidence="1">
    <location>
        <begin position="445"/>
        <end position="458"/>
    </location>
</feature>
<gene>
    <name evidence="3" type="ORF">HUT08_22710</name>
</gene>